<dbReference type="PANTHER" id="PTHR32523">
    <property type="entry name" value="PHYTOL KINASE 1, CHLOROPLASTIC"/>
    <property type="match status" value="1"/>
</dbReference>
<evidence type="ECO:0000256" key="12">
    <source>
        <dbReference type="ARBA" id="ARBA00039024"/>
    </source>
</evidence>
<feature type="region of interest" description="Disordered" evidence="14">
    <location>
        <begin position="517"/>
        <end position="556"/>
    </location>
</feature>
<evidence type="ECO:0000256" key="11">
    <source>
        <dbReference type="ARBA" id="ARBA00024015"/>
    </source>
</evidence>
<evidence type="ECO:0000256" key="3">
    <source>
        <dbReference type="ARBA" id="ARBA00022528"/>
    </source>
</evidence>
<sequence>MAETQVLEHAAKALLLTAESAPGAAAGAPPAAARLDETWGSVSIAALDFCKTLTYLMEDLGIDALCPRPRVKDVLADLEHVRENLDLRAQLRPLLAGPCVQLCATWAALCTAMTMQEGAADGSVQQLLAPTSAQLRHGLPPGLMRPLEPPPGTFGGMNATAPHALAVVIQATTSGPCDLAIAQPPVGYDRLAQSPPSQLPPQLQPQRGALPWAGSSAAAETAETAASAAAAAAAAQGTQATAAVPYSAVHAYELLYEIWHCLACDGASHMRTMYLVGLVMARLLTELRPGQAAVRLPGWWRQLAQAPTMLIEDTRLAHVSGDLLRLQLHAPPPPAWASEVADAASVAAVSGEWPAESAAEQVAAARPGGDAPSAAVAASLARGRDPSYSLRCALDAGLLSTLEQCLRAPQAWREASLGPHSAGSLLNVVNSMLRYSGVWPAVLARGPVQQAVSLIATLGAAARLLAKDDVRLCKVAYASQPGVRRVMDTSAGAYLCAYLAALLEQVADVRALHQGTQQQRVGPGQEVQEQQRQGQGQGQHQAAKQQQSPSQRASSGAAAAFAAPALHLNSVLEPLLPVAGWSFDKPSHCSIAWMAAAGGLTAPRSAADRQQQLLASFAVHHWLPALAKATEEAVGDFGVATERRKPTSVQATQTLAYWMTAEQQQQQQQQRGGQDRVAGSSGKAAPQQPASPEVALRNALPLPVQALAIAHGRQDIVNYLSAVAETVDVAADMGAAGAASGGSGCAHGSDIEHQVWAECQGVIRRPYPSLLSRIEVRAGLHELLVAEAAAAVAVAAAAAAVSCY</sequence>
<comment type="subcellular location">
    <subcellularLocation>
        <location evidence="1">Plastid</location>
        <location evidence="1">Chloroplast membrane</location>
        <topology evidence="1">Multi-pass membrane protein</topology>
    </subcellularLocation>
</comment>
<dbReference type="AlphaFoldDB" id="A0A835W0H1"/>
<comment type="catalytic activity">
    <reaction evidence="13">
        <text>phytol + CTP = phytyl phosphate + CDP + H(+)</text>
        <dbReference type="Rhea" id="RHEA:38055"/>
        <dbReference type="ChEBI" id="CHEBI:15378"/>
        <dbReference type="ChEBI" id="CHEBI:17327"/>
        <dbReference type="ChEBI" id="CHEBI:37563"/>
        <dbReference type="ChEBI" id="CHEBI:58069"/>
        <dbReference type="ChEBI" id="CHEBI:75483"/>
        <dbReference type="EC" id="2.7.1.182"/>
    </reaction>
</comment>
<dbReference type="EC" id="2.7.1.182" evidence="12"/>
<dbReference type="InterPro" id="IPR039606">
    <property type="entry name" value="Phytol/farnesol_kinase"/>
</dbReference>
<keyword evidence="6" id="KW-0812">Transmembrane</keyword>
<dbReference type="EMBL" id="JAEHOC010000016">
    <property type="protein sequence ID" value="KAG2434710.1"/>
    <property type="molecule type" value="Genomic_DNA"/>
</dbReference>
<reference evidence="15" key="1">
    <citation type="journal article" date="2020" name="bioRxiv">
        <title>Comparative genomics of Chlamydomonas.</title>
        <authorList>
            <person name="Craig R.J."/>
            <person name="Hasan A.R."/>
            <person name="Ness R.W."/>
            <person name="Keightley P.D."/>
        </authorList>
    </citation>
    <scope>NUCLEOTIDE SEQUENCE</scope>
    <source>
        <strain evidence="15">SAG 7.73</strain>
    </source>
</reference>
<protein>
    <recommendedName>
        <fullName evidence="12">phytol kinase</fullName>
        <ecNumber evidence="12">2.7.1.182</ecNumber>
    </recommendedName>
</protein>
<evidence type="ECO:0000256" key="2">
    <source>
        <dbReference type="ARBA" id="ARBA00010794"/>
    </source>
</evidence>
<dbReference type="GO" id="GO:0016020">
    <property type="term" value="C:membrane"/>
    <property type="evidence" value="ECO:0007669"/>
    <property type="project" value="UniProtKB-SubCell"/>
</dbReference>
<keyword evidence="5" id="KW-0808">Transferase</keyword>
<evidence type="ECO:0000256" key="6">
    <source>
        <dbReference type="ARBA" id="ARBA00022692"/>
    </source>
</evidence>
<feature type="region of interest" description="Disordered" evidence="14">
    <location>
        <begin position="661"/>
        <end position="692"/>
    </location>
</feature>
<name>A0A835W0H1_CHLIN</name>
<keyword evidence="4" id="KW-0934">Plastid</keyword>
<proteinExistence type="inferred from homology"/>
<evidence type="ECO:0000256" key="1">
    <source>
        <dbReference type="ARBA" id="ARBA00004508"/>
    </source>
</evidence>
<dbReference type="GO" id="GO:0010276">
    <property type="term" value="F:phytol kinase activity"/>
    <property type="evidence" value="ECO:0007669"/>
    <property type="project" value="UniProtKB-EC"/>
</dbReference>
<comment type="caution">
    <text evidence="15">The sequence shown here is derived from an EMBL/GenBank/DDBJ whole genome shotgun (WGS) entry which is preliminary data.</text>
</comment>
<evidence type="ECO:0000256" key="14">
    <source>
        <dbReference type="SAM" id="MobiDB-lite"/>
    </source>
</evidence>
<evidence type="ECO:0000256" key="4">
    <source>
        <dbReference type="ARBA" id="ARBA00022640"/>
    </source>
</evidence>
<evidence type="ECO:0000313" key="15">
    <source>
        <dbReference type="EMBL" id="KAG2434710.1"/>
    </source>
</evidence>
<keyword evidence="7" id="KW-0418">Kinase</keyword>
<accession>A0A835W0H1</accession>
<dbReference type="GO" id="GO:0009507">
    <property type="term" value="C:chloroplast"/>
    <property type="evidence" value="ECO:0007669"/>
    <property type="project" value="UniProtKB-SubCell"/>
</dbReference>
<comment type="pathway">
    <text evidence="11">Cofactor biosynthesis; tocopherol biosynthesis.</text>
</comment>
<evidence type="ECO:0000313" key="16">
    <source>
        <dbReference type="Proteomes" id="UP000650467"/>
    </source>
</evidence>
<evidence type="ECO:0000256" key="10">
    <source>
        <dbReference type="ARBA" id="ARBA00023136"/>
    </source>
</evidence>
<dbReference type="Proteomes" id="UP000650467">
    <property type="component" value="Unassembled WGS sequence"/>
</dbReference>
<dbReference type="PANTHER" id="PTHR32523:SF8">
    <property type="entry name" value="DOLICHOL KINASE"/>
    <property type="match status" value="1"/>
</dbReference>
<keyword evidence="3" id="KW-0150">Chloroplast</keyword>
<dbReference type="OrthoDB" id="538912at2759"/>
<keyword evidence="10" id="KW-0472">Membrane</keyword>
<evidence type="ECO:0000256" key="13">
    <source>
        <dbReference type="ARBA" id="ARBA00048889"/>
    </source>
</evidence>
<keyword evidence="8" id="KW-0809">Transit peptide</keyword>
<organism evidence="15 16">
    <name type="scientific">Chlamydomonas incerta</name>
    <dbReference type="NCBI Taxonomy" id="51695"/>
    <lineage>
        <taxon>Eukaryota</taxon>
        <taxon>Viridiplantae</taxon>
        <taxon>Chlorophyta</taxon>
        <taxon>core chlorophytes</taxon>
        <taxon>Chlorophyceae</taxon>
        <taxon>CS clade</taxon>
        <taxon>Chlamydomonadales</taxon>
        <taxon>Chlamydomonadaceae</taxon>
        <taxon>Chlamydomonas</taxon>
    </lineage>
</organism>
<keyword evidence="16" id="KW-1185">Reference proteome</keyword>
<comment type="similarity">
    <text evidence="2">Belongs to the polyprenol kinase family.</text>
</comment>
<evidence type="ECO:0000256" key="9">
    <source>
        <dbReference type="ARBA" id="ARBA00022989"/>
    </source>
</evidence>
<gene>
    <name evidence="15" type="ORF">HXX76_007600</name>
</gene>
<evidence type="ECO:0000256" key="5">
    <source>
        <dbReference type="ARBA" id="ARBA00022679"/>
    </source>
</evidence>
<feature type="region of interest" description="Disordered" evidence="14">
    <location>
        <begin position="190"/>
        <end position="209"/>
    </location>
</feature>
<evidence type="ECO:0000256" key="8">
    <source>
        <dbReference type="ARBA" id="ARBA00022946"/>
    </source>
</evidence>
<keyword evidence="9" id="KW-1133">Transmembrane helix</keyword>
<evidence type="ECO:0000256" key="7">
    <source>
        <dbReference type="ARBA" id="ARBA00022777"/>
    </source>
</evidence>